<protein>
    <submittedName>
        <fullName evidence="7">NADP-reducing hydrogenase subunit HndC</fullName>
        <ecNumber evidence="7">1.12.1.3</ecNumber>
    </submittedName>
</protein>
<reference evidence="7 8" key="1">
    <citation type="submission" date="2017-01" db="EMBL/GenBank/DDBJ databases">
        <authorList>
            <person name="Erauso G."/>
        </authorList>
    </citation>
    <scope>NUCLEOTIDE SEQUENCE [LARGE SCALE GENOMIC DNA]</scope>
    <source>
        <strain evidence="7">MESINF1</strain>
    </source>
</reference>
<keyword evidence="3" id="KW-0479">Metal-binding</keyword>
<dbReference type="Pfam" id="PF13237">
    <property type="entry name" value="Fer4_10"/>
    <property type="match status" value="1"/>
</dbReference>
<evidence type="ECO:0000256" key="1">
    <source>
        <dbReference type="ARBA" id="ARBA00007523"/>
    </source>
</evidence>
<dbReference type="Pfam" id="PF01512">
    <property type="entry name" value="Complex1_51K"/>
    <property type="match status" value="1"/>
</dbReference>
<dbReference type="InterPro" id="IPR017900">
    <property type="entry name" value="4Fe4S_Fe_S_CS"/>
</dbReference>
<dbReference type="InterPro" id="IPR037225">
    <property type="entry name" value="Nuo51_FMN-bd_sf"/>
</dbReference>
<dbReference type="PANTHER" id="PTHR43578:SF3">
    <property type="entry name" value="NADH-QUINONE OXIDOREDUCTASE SUBUNIT F"/>
    <property type="match status" value="1"/>
</dbReference>
<dbReference type="Pfam" id="PF01257">
    <property type="entry name" value="2Fe-2S_thioredx"/>
    <property type="match status" value="1"/>
</dbReference>
<sequence length="599" mass="65386">MPAVENTVLICAGGACISAGEKSVKEVFEDTLKKYSLETVVRVVETGCMGACDLGPILVIYPEGVFYQKVNAENAAQIVEEHILKGRVVEKLLYKGDTGELKTKPQEELPFFTEQVKIATRNLGVIDPLSIDEYIARDGYFALHKVLFEMGPDKVIETLKKSELKGRGGAGFPTWMKWDFAKKAQGNPKYIICNADEGDPGAFMDRAVLEGDPHTIVEAMTIAAYTVGAQKGFVYVRAEYPLAIERLSFAMEKAREYGFLGDKILGTDFSFDLEIRIGAGAFVCGEETALINSIEGKRGIPRVKPPFPANKGLWGKPTLLNNVETYANIPPIIINGGEWFSQYGVEGSKGTKVFALAGNVKNTGLVEVPMGITVRKLIYDIGGGIPRGKRLKAVQTGGPSGGCIPLEHLDTPITYDNLKKLGTIVGSGGMIVMDEDSCMVDVAKYFLEFTVEESCGQCTPCRDGTRRMLEILERITEGEGTMEDLELLKELGENIMATSLCGLGQTAPQPVLSTMRYFWHEYEAHVLEKKCPAKRCKPLMRVVIDKDKCVGCTACARVCPVNAISGAVRKPHEIDPEICTRCGSCLAVCRFNAISKVSP</sequence>
<dbReference type="SUPFAM" id="SSF142019">
    <property type="entry name" value="Nqo1 FMN-binding domain-like"/>
    <property type="match status" value="1"/>
</dbReference>
<gene>
    <name evidence="7" type="primary">hndC</name>
    <name evidence="7" type="ORF">MESINF_2169</name>
</gene>
<feature type="domain" description="4Fe-4S ferredoxin-type" evidence="6">
    <location>
        <begin position="570"/>
        <end position="599"/>
    </location>
</feature>
<comment type="similarity">
    <text evidence="1">Belongs to the complex I 51 kDa subunit family.</text>
</comment>
<dbReference type="Pfam" id="PF10589">
    <property type="entry name" value="NADH_4Fe-4S"/>
    <property type="match status" value="1"/>
</dbReference>
<dbReference type="KEGG" id="minf:MESINF_2169"/>
<dbReference type="NCBIfam" id="NF010120">
    <property type="entry name" value="PRK13596.1"/>
    <property type="match status" value="1"/>
</dbReference>
<evidence type="ECO:0000256" key="4">
    <source>
        <dbReference type="ARBA" id="ARBA00023004"/>
    </source>
</evidence>
<dbReference type="Gene3D" id="3.30.70.20">
    <property type="match status" value="1"/>
</dbReference>
<dbReference type="CDD" id="cd02980">
    <property type="entry name" value="TRX_Fd_family"/>
    <property type="match status" value="1"/>
</dbReference>
<keyword evidence="5" id="KW-0411">Iron-sulfur</keyword>
<dbReference type="Gene3D" id="3.40.30.10">
    <property type="entry name" value="Glutaredoxin"/>
    <property type="match status" value="1"/>
</dbReference>
<dbReference type="InterPro" id="IPR019575">
    <property type="entry name" value="Nuop51_4Fe4S-bd"/>
</dbReference>
<name>A0A7Z7LGT0_9BACT</name>
<dbReference type="InterPro" id="IPR036249">
    <property type="entry name" value="Thioredoxin-like_sf"/>
</dbReference>
<dbReference type="EMBL" id="LS974202">
    <property type="protein sequence ID" value="SSC13609.1"/>
    <property type="molecule type" value="Genomic_DNA"/>
</dbReference>
<dbReference type="CDD" id="cd10549">
    <property type="entry name" value="MtMvhB_like"/>
    <property type="match status" value="1"/>
</dbReference>
<dbReference type="SUPFAM" id="SSF142984">
    <property type="entry name" value="Nqo1 middle domain-like"/>
    <property type="match status" value="1"/>
</dbReference>
<dbReference type="InterPro" id="IPR019554">
    <property type="entry name" value="Soluble_ligand-bd"/>
</dbReference>
<dbReference type="GO" id="GO:0050583">
    <property type="term" value="F:hydrogen dehydrogenase (NADP+) activity"/>
    <property type="evidence" value="ECO:0007669"/>
    <property type="project" value="UniProtKB-EC"/>
</dbReference>
<evidence type="ECO:0000259" key="6">
    <source>
        <dbReference type="PROSITE" id="PS51379"/>
    </source>
</evidence>
<evidence type="ECO:0000256" key="3">
    <source>
        <dbReference type="ARBA" id="ARBA00022723"/>
    </source>
</evidence>
<dbReference type="AlphaFoldDB" id="A0A7Z7LGT0"/>
<dbReference type="PROSITE" id="PS00198">
    <property type="entry name" value="4FE4S_FER_1"/>
    <property type="match status" value="1"/>
</dbReference>
<dbReference type="Gene3D" id="6.10.250.1450">
    <property type="match status" value="1"/>
</dbReference>
<dbReference type="SUPFAM" id="SSF140490">
    <property type="entry name" value="Nqo1C-terminal domain-like"/>
    <property type="match status" value="1"/>
</dbReference>
<evidence type="ECO:0000256" key="5">
    <source>
        <dbReference type="ARBA" id="ARBA00023014"/>
    </source>
</evidence>
<dbReference type="GO" id="GO:0010181">
    <property type="term" value="F:FMN binding"/>
    <property type="evidence" value="ECO:0007669"/>
    <property type="project" value="InterPro"/>
</dbReference>
<dbReference type="InterPro" id="IPR001949">
    <property type="entry name" value="NADH-UbQ_OxRdtase_51kDa_CS"/>
</dbReference>
<keyword evidence="2" id="KW-0004">4Fe-4S</keyword>
<dbReference type="PROSITE" id="PS00645">
    <property type="entry name" value="COMPLEX1_51K_2"/>
    <property type="match status" value="1"/>
</dbReference>
<dbReference type="PANTHER" id="PTHR43578">
    <property type="entry name" value="NADH-QUINONE OXIDOREDUCTASE SUBUNIT F"/>
    <property type="match status" value="1"/>
</dbReference>
<dbReference type="InterPro" id="IPR017896">
    <property type="entry name" value="4Fe4S_Fe-S-bd"/>
</dbReference>
<dbReference type="GO" id="GO:0051539">
    <property type="term" value="F:4 iron, 4 sulfur cluster binding"/>
    <property type="evidence" value="ECO:0007669"/>
    <property type="project" value="UniProtKB-KW"/>
</dbReference>
<accession>A0A7Z7LGT0</accession>
<dbReference type="SUPFAM" id="SSF54862">
    <property type="entry name" value="4Fe-4S ferredoxins"/>
    <property type="match status" value="1"/>
</dbReference>
<dbReference type="FunFam" id="3.40.50.11540:FF:000001">
    <property type="entry name" value="NADH dehydrogenase [ubiquinone] flavoprotein 1, mitochondrial"/>
    <property type="match status" value="1"/>
</dbReference>
<dbReference type="EC" id="1.12.1.3" evidence="7"/>
<dbReference type="GO" id="GO:0008137">
    <property type="term" value="F:NADH dehydrogenase (ubiquinone) activity"/>
    <property type="evidence" value="ECO:0007669"/>
    <property type="project" value="InterPro"/>
</dbReference>
<evidence type="ECO:0000256" key="2">
    <source>
        <dbReference type="ARBA" id="ARBA00022485"/>
    </source>
</evidence>
<dbReference type="Pfam" id="PF10531">
    <property type="entry name" value="SLBB"/>
    <property type="match status" value="1"/>
</dbReference>
<dbReference type="Gene3D" id="1.20.1440.230">
    <property type="entry name" value="NADH-ubiquinone oxidoreductase 51kDa subunit, iron-sulphur binding domain"/>
    <property type="match status" value="1"/>
</dbReference>
<evidence type="ECO:0000313" key="8">
    <source>
        <dbReference type="Proteomes" id="UP000250796"/>
    </source>
</evidence>
<dbReference type="Gene3D" id="3.10.20.600">
    <property type="match status" value="1"/>
</dbReference>
<keyword evidence="4" id="KW-0408">Iron</keyword>
<proteinExistence type="inferred from homology"/>
<dbReference type="InterPro" id="IPR011538">
    <property type="entry name" value="Nuo51_FMN-bd"/>
</dbReference>
<dbReference type="SUPFAM" id="SSF52833">
    <property type="entry name" value="Thioredoxin-like"/>
    <property type="match status" value="1"/>
</dbReference>
<keyword evidence="7" id="KW-0560">Oxidoreductase</keyword>
<dbReference type="Gene3D" id="3.40.50.11540">
    <property type="entry name" value="NADH-ubiquinone oxidoreductase 51kDa subunit"/>
    <property type="match status" value="1"/>
</dbReference>
<feature type="domain" description="4Fe-4S ferredoxin-type" evidence="6">
    <location>
        <begin position="540"/>
        <end position="569"/>
    </location>
</feature>
<dbReference type="GO" id="GO:0046872">
    <property type="term" value="F:metal ion binding"/>
    <property type="evidence" value="ECO:0007669"/>
    <property type="project" value="UniProtKB-KW"/>
</dbReference>
<dbReference type="SMART" id="SM00928">
    <property type="entry name" value="NADH_4Fe-4S"/>
    <property type="match status" value="1"/>
</dbReference>
<dbReference type="PROSITE" id="PS51379">
    <property type="entry name" value="4FE4S_FER_2"/>
    <property type="match status" value="2"/>
</dbReference>
<evidence type="ECO:0000313" key="7">
    <source>
        <dbReference type="EMBL" id="SSC13609.1"/>
    </source>
</evidence>
<dbReference type="RefSeq" id="WP_169699740.1">
    <property type="nucleotide sequence ID" value="NZ_LS974202.1"/>
</dbReference>
<organism evidence="7 8">
    <name type="scientific">Mesotoga infera</name>
    <dbReference type="NCBI Taxonomy" id="1236046"/>
    <lineage>
        <taxon>Bacteria</taxon>
        <taxon>Thermotogati</taxon>
        <taxon>Thermotogota</taxon>
        <taxon>Thermotogae</taxon>
        <taxon>Kosmotogales</taxon>
        <taxon>Kosmotogaceae</taxon>
        <taxon>Mesotoga</taxon>
    </lineage>
</organism>
<keyword evidence="8" id="KW-1185">Reference proteome</keyword>
<dbReference type="InterPro" id="IPR037207">
    <property type="entry name" value="Nuop51_4Fe4S-bd_sf"/>
</dbReference>
<dbReference type="FunFam" id="1.20.1440.230:FF:000001">
    <property type="entry name" value="Mitochondrial NADH dehydrogenase flavoprotein 1"/>
    <property type="match status" value="1"/>
</dbReference>
<dbReference type="Proteomes" id="UP000250796">
    <property type="component" value="Chromosome MESINF"/>
</dbReference>